<feature type="compositionally biased region" description="Basic residues" evidence="1">
    <location>
        <begin position="79"/>
        <end position="88"/>
    </location>
</feature>
<feature type="compositionally biased region" description="Basic and acidic residues" evidence="1">
    <location>
        <begin position="1"/>
        <end position="11"/>
    </location>
</feature>
<proteinExistence type="predicted"/>
<dbReference type="EMBL" id="CADCTI010000169">
    <property type="protein sequence ID" value="CAA9249335.1"/>
    <property type="molecule type" value="Genomic_DNA"/>
</dbReference>
<evidence type="ECO:0000313" key="2">
    <source>
        <dbReference type="EMBL" id="CAA9249335.1"/>
    </source>
</evidence>
<gene>
    <name evidence="2" type="ORF">AVDCRST_MAG57-2094</name>
</gene>
<dbReference type="EC" id="5.3.1.-" evidence="2"/>
<organism evidence="2">
    <name type="scientific">uncultured Blastococcus sp</name>
    <dbReference type="NCBI Taxonomy" id="217144"/>
    <lineage>
        <taxon>Bacteria</taxon>
        <taxon>Bacillati</taxon>
        <taxon>Actinomycetota</taxon>
        <taxon>Actinomycetes</taxon>
        <taxon>Geodermatophilales</taxon>
        <taxon>Geodermatophilaceae</taxon>
        <taxon>Blastococcus</taxon>
        <taxon>environmental samples</taxon>
    </lineage>
</organism>
<feature type="non-terminal residue" evidence="2">
    <location>
        <position position="225"/>
    </location>
</feature>
<protein>
    <submittedName>
        <fullName evidence="2">Phosphoheptose isomerase</fullName>
        <ecNumber evidence="2">5.3.1.-</ecNumber>
    </submittedName>
</protein>
<sequence length="225" mass="24354">ETALVLRERGRGCAGTGHLHAPDRCRPRGLADHRTGLAEPAAGRTRPVGAAAGRRPGRGAARPAAGGGQRRQRGAGAAPHRRAGRPLPRRPAAVLRHLPDRRDVVADRDRQRLPGRRAVRPPGGGARPGRRRADPAVDLRPVTERRGRRPAGPRLRPHHPRPHRARTEPPGGRGRRRHLHRLPVDGDRAGVPPRRPAPGLRRLRRRGAGRAGPRAVRADPGDGPM</sequence>
<accession>A0A6J4IDA3</accession>
<feature type="compositionally biased region" description="Low complexity" evidence="1">
    <location>
        <begin position="40"/>
        <end position="64"/>
    </location>
</feature>
<feature type="compositionally biased region" description="Basic and acidic residues" evidence="1">
    <location>
        <begin position="131"/>
        <end position="145"/>
    </location>
</feature>
<keyword evidence="2" id="KW-0413">Isomerase</keyword>
<feature type="compositionally biased region" description="Basic and acidic residues" evidence="1">
    <location>
        <begin position="97"/>
        <end position="112"/>
    </location>
</feature>
<feature type="non-terminal residue" evidence="2">
    <location>
        <position position="1"/>
    </location>
</feature>
<dbReference type="GO" id="GO:0016853">
    <property type="term" value="F:isomerase activity"/>
    <property type="evidence" value="ECO:0007669"/>
    <property type="project" value="UniProtKB-KW"/>
</dbReference>
<evidence type="ECO:0000256" key="1">
    <source>
        <dbReference type="SAM" id="MobiDB-lite"/>
    </source>
</evidence>
<feature type="compositionally biased region" description="Basic residues" evidence="1">
    <location>
        <begin position="146"/>
        <end position="164"/>
    </location>
</feature>
<name>A0A6J4IDA3_9ACTN</name>
<feature type="compositionally biased region" description="Basic and acidic residues" evidence="1">
    <location>
        <begin position="20"/>
        <end position="36"/>
    </location>
</feature>
<feature type="compositionally biased region" description="Low complexity" evidence="1">
    <location>
        <begin position="189"/>
        <end position="200"/>
    </location>
</feature>
<dbReference type="AlphaFoldDB" id="A0A6J4IDA3"/>
<feature type="compositionally biased region" description="Basic and acidic residues" evidence="1">
    <location>
        <begin position="216"/>
        <end position="225"/>
    </location>
</feature>
<feature type="region of interest" description="Disordered" evidence="1">
    <location>
        <begin position="1"/>
        <end position="225"/>
    </location>
</feature>
<reference evidence="2" key="1">
    <citation type="submission" date="2020-02" db="EMBL/GenBank/DDBJ databases">
        <authorList>
            <person name="Meier V. D."/>
        </authorList>
    </citation>
    <scope>NUCLEOTIDE SEQUENCE</scope>
    <source>
        <strain evidence="2">AVDCRST_MAG57</strain>
    </source>
</reference>